<dbReference type="Gene3D" id="2.30.30.240">
    <property type="entry name" value="PRC-barrel domain"/>
    <property type="match status" value="1"/>
</dbReference>
<dbReference type="Proteomes" id="UP000194664">
    <property type="component" value="Unassembled WGS sequence"/>
</dbReference>
<evidence type="ECO:0000313" key="3">
    <source>
        <dbReference type="EMBL" id="OUD08963.1"/>
    </source>
</evidence>
<dbReference type="EMBL" id="MSPP01000003">
    <property type="protein sequence ID" value="OUD08963.1"/>
    <property type="molecule type" value="Genomic_DNA"/>
</dbReference>
<evidence type="ECO:0000256" key="1">
    <source>
        <dbReference type="SAM" id="SignalP"/>
    </source>
</evidence>
<protein>
    <recommendedName>
        <fullName evidence="2">PRC-barrel domain-containing protein</fullName>
    </recommendedName>
</protein>
<accession>A0A251WYE2</accession>
<dbReference type="AlphaFoldDB" id="A0A251WYE2"/>
<proteinExistence type="predicted"/>
<sequence>MKNILLTSAAALMIAGPALAESHAAVSTEMDAQVGDTMSAEMDATAEAETGLGATIDEAQTSIADAANDAMDEIDAMTETDATVMATADSEEIIMIDGYTNVAVGELTAEMLIGQDVNNMEDEDLGTISDIVLTAEGDIDAVILDVGGFLGLGAKPVEIAYDDLQILEETDGDDMQVYMNANAEVLAEMPEYQAS</sequence>
<name>A0A251WYE2_9RHOB</name>
<dbReference type="InterPro" id="IPR027275">
    <property type="entry name" value="PRC-brl_dom"/>
</dbReference>
<feature type="domain" description="PRC-barrel" evidence="2">
    <location>
        <begin position="109"/>
        <end position="168"/>
    </location>
</feature>
<dbReference type="SUPFAM" id="SSF50346">
    <property type="entry name" value="PRC-barrel domain"/>
    <property type="match status" value="1"/>
</dbReference>
<organism evidence="3 4">
    <name type="scientific">Marivivens niveibacter</name>
    <dbReference type="NCBI Taxonomy" id="1930667"/>
    <lineage>
        <taxon>Bacteria</taxon>
        <taxon>Pseudomonadati</taxon>
        <taxon>Pseudomonadota</taxon>
        <taxon>Alphaproteobacteria</taxon>
        <taxon>Rhodobacterales</taxon>
        <taxon>Paracoccaceae</taxon>
        <taxon>Marivivens group</taxon>
        <taxon>Marivivens</taxon>
    </lineage>
</organism>
<dbReference type="RefSeq" id="WP_165767753.1">
    <property type="nucleotide sequence ID" value="NZ_MSPP01000003.1"/>
</dbReference>
<reference evidence="3 4" key="1">
    <citation type="submission" date="2016-12" db="EMBL/GenBank/DDBJ databases">
        <title>The draft genome sequence of HSLHS2.</title>
        <authorList>
            <person name="Hu D."/>
            <person name="Wang L."/>
            <person name="Shao Z."/>
        </authorList>
    </citation>
    <scope>NUCLEOTIDE SEQUENCE [LARGE SCALE GENOMIC DNA]</scope>
    <source>
        <strain evidence="3">MCCC 1A06712</strain>
    </source>
</reference>
<keyword evidence="4" id="KW-1185">Reference proteome</keyword>
<gene>
    <name evidence="3" type="ORF">BVC71_09620</name>
</gene>
<comment type="caution">
    <text evidence="3">The sequence shown here is derived from an EMBL/GenBank/DDBJ whole genome shotgun (WGS) entry which is preliminary data.</text>
</comment>
<dbReference type="InterPro" id="IPR011033">
    <property type="entry name" value="PRC_barrel-like_sf"/>
</dbReference>
<dbReference type="Pfam" id="PF05239">
    <property type="entry name" value="PRC"/>
    <property type="match status" value="1"/>
</dbReference>
<feature type="signal peptide" evidence="1">
    <location>
        <begin position="1"/>
        <end position="20"/>
    </location>
</feature>
<evidence type="ECO:0000259" key="2">
    <source>
        <dbReference type="Pfam" id="PF05239"/>
    </source>
</evidence>
<keyword evidence="1" id="KW-0732">Signal</keyword>
<feature type="chain" id="PRO_5012309919" description="PRC-barrel domain-containing protein" evidence="1">
    <location>
        <begin position="21"/>
        <end position="195"/>
    </location>
</feature>
<evidence type="ECO:0000313" key="4">
    <source>
        <dbReference type="Proteomes" id="UP000194664"/>
    </source>
</evidence>